<evidence type="ECO:0000259" key="11">
    <source>
        <dbReference type="PROSITE" id="PS50110"/>
    </source>
</evidence>
<protein>
    <submittedName>
        <fullName evidence="12">Sigma-54-dependent Fis family transcriptional regulator</fullName>
    </submittedName>
</protein>
<dbReference type="GO" id="GO:0000160">
    <property type="term" value="P:phosphorelay signal transduction system"/>
    <property type="evidence" value="ECO:0007669"/>
    <property type="project" value="UniProtKB-KW"/>
</dbReference>
<organism evidence="12 13">
    <name type="scientific">Pacificispira spongiicola</name>
    <dbReference type="NCBI Taxonomy" id="2729598"/>
    <lineage>
        <taxon>Bacteria</taxon>
        <taxon>Pseudomonadati</taxon>
        <taxon>Pseudomonadota</taxon>
        <taxon>Alphaproteobacteria</taxon>
        <taxon>Rhodospirillales</taxon>
        <taxon>Rhodospirillaceae</taxon>
        <taxon>Pacificispira</taxon>
    </lineage>
</organism>
<feature type="domain" description="Response regulatory" evidence="11">
    <location>
        <begin position="6"/>
        <end position="120"/>
    </location>
</feature>
<dbReference type="Gene3D" id="1.10.8.60">
    <property type="match status" value="1"/>
</dbReference>
<evidence type="ECO:0000259" key="10">
    <source>
        <dbReference type="PROSITE" id="PS50045"/>
    </source>
</evidence>
<dbReference type="Pfam" id="PF25601">
    <property type="entry name" value="AAA_lid_14"/>
    <property type="match status" value="1"/>
</dbReference>
<dbReference type="SUPFAM" id="SSF52172">
    <property type="entry name" value="CheY-like"/>
    <property type="match status" value="1"/>
</dbReference>
<evidence type="ECO:0000256" key="9">
    <source>
        <dbReference type="SAM" id="MobiDB-lite"/>
    </source>
</evidence>
<dbReference type="InterPro" id="IPR058031">
    <property type="entry name" value="AAA_lid_NorR"/>
</dbReference>
<feature type="domain" description="Sigma-54 factor interaction" evidence="10">
    <location>
        <begin position="143"/>
        <end position="372"/>
    </location>
</feature>
<dbReference type="Pfam" id="PF00072">
    <property type="entry name" value="Response_reg"/>
    <property type="match status" value="1"/>
</dbReference>
<dbReference type="PROSITE" id="PS00676">
    <property type="entry name" value="SIGMA54_INTERACT_2"/>
    <property type="match status" value="1"/>
</dbReference>
<keyword evidence="2" id="KW-0067">ATP-binding</keyword>
<dbReference type="SUPFAM" id="SSF46689">
    <property type="entry name" value="Homeodomain-like"/>
    <property type="match status" value="1"/>
</dbReference>
<feature type="compositionally biased region" description="Basic and acidic residues" evidence="9">
    <location>
        <begin position="398"/>
        <end position="414"/>
    </location>
</feature>
<keyword evidence="8" id="KW-0597">Phosphoprotein</keyword>
<reference evidence="12 13" key="1">
    <citation type="submission" date="2020-04" db="EMBL/GenBank/DDBJ databases">
        <title>Rhodospirillaceae bacterium KN72 isolated from deep sea.</title>
        <authorList>
            <person name="Zhang D.-C."/>
        </authorList>
    </citation>
    <scope>NUCLEOTIDE SEQUENCE [LARGE SCALE GENOMIC DNA]</scope>
    <source>
        <strain evidence="12 13">KN72</strain>
    </source>
</reference>
<evidence type="ECO:0000256" key="6">
    <source>
        <dbReference type="ARBA" id="ARBA00023159"/>
    </source>
</evidence>
<keyword evidence="13" id="KW-1185">Reference proteome</keyword>
<evidence type="ECO:0000256" key="8">
    <source>
        <dbReference type="PROSITE-ProRule" id="PRU00169"/>
    </source>
</evidence>
<name>A0A7Y0E3Q9_9PROT</name>
<dbReference type="InterPro" id="IPR009057">
    <property type="entry name" value="Homeodomain-like_sf"/>
</dbReference>
<feature type="modified residue" description="4-aspartylphosphate" evidence="8">
    <location>
        <position position="55"/>
    </location>
</feature>
<keyword evidence="7" id="KW-0804">Transcription</keyword>
<evidence type="ECO:0000256" key="4">
    <source>
        <dbReference type="ARBA" id="ARBA00023015"/>
    </source>
</evidence>
<gene>
    <name evidence="12" type="ORF">HH303_19610</name>
</gene>
<sequence>MLAHRRILLIEDNDQLATLYQEQLAANAAIVKCCGNGTDGMAAVKAFRPSAILLDIQLPDIDGFSVLKSLQLANNKVPVVVMTAHSTVNHAVEAMKLGAYDFLAKPFDGQRLIVTLRNAIDHYDLTEIVKTVAFSDGAGFHEFVGSAPAMQSVYRTISAAAGSKASVFITGESGTGKELCARAVHQESPRRSGPFIALNCGAIPRDLMESEIFGHRKGAFTGAISNRIGAAELADGGTLFLDEIGEMDMDLQTKLLRFVQTGTFSRIGDYQEQKVDVRFVCATNREPEEAIRGGILREDLFYRLNVIPIRMPPLRERPGDIEAIARHLLTRFVEEEGKQFRGFDSLALTKLRRYSWPGNVRELENVIRNAVVLNDGDMVTEEMVVAAIGERSLATNRNGRETSRPSPKGEERKADQIRLLADVERDAIERAIALCNENVPQAAAALGVAPSTLYRKLQSWKDV</sequence>
<evidence type="ECO:0000256" key="2">
    <source>
        <dbReference type="ARBA" id="ARBA00022840"/>
    </source>
</evidence>
<evidence type="ECO:0000313" key="12">
    <source>
        <dbReference type="EMBL" id="NMM46707.1"/>
    </source>
</evidence>
<dbReference type="CDD" id="cd00009">
    <property type="entry name" value="AAA"/>
    <property type="match status" value="1"/>
</dbReference>
<evidence type="ECO:0000256" key="7">
    <source>
        <dbReference type="ARBA" id="ARBA00023163"/>
    </source>
</evidence>
<dbReference type="SUPFAM" id="SSF52540">
    <property type="entry name" value="P-loop containing nucleoside triphosphate hydrolases"/>
    <property type="match status" value="1"/>
</dbReference>
<dbReference type="RefSeq" id="WP_169627100.1">
    <property type="nucleotide sequence ID" value="NZ_JABBNT010000008.1"/>
</dbReference>
<dbReference type="Gene3D" id="3.40.50.2300">
    <property type="match status" value="1"/>
</dbReference>
<dbReference type="GO" id="GO:0006355">
    <property type="term" value="P:regulation of DNA-templated transcription"/>
    <property type="evidence" value="ECO:0007669"/>
    <property type="project" value="InterPro"/>
</dbReference>
<feature type="region of interest" description="Disordered" evidence="9">
    <location>
        <begin position="395"/>
        <end position="414"/>
    </location>
</feature>
<keyword evidence="3" id="KW-0902">Two-component regulatory system</keyword>
<dbReference type="InterPro" id="IPR001789">
    <property type="entry name" value="Sig_transdc_resp-reg_receiver"/>
</dbReference>
<dbReference type="InterPro" id="IPR002197">
    <property type="entry name" value="HTH_Fis"/>
</dbReference>
<dbReference type="Proteomes" id="UP000539372">
    <property type="component" value="Unassembled WGS sequence"/>
</dbReference>
<dbReference type="GO" id="GO:0005524">
    <property type="term" value="F:ATP binding"/>
    <property type="evidence" value="ECO:0007669"/>
    <property type="project" value="UniProtKB-KW"/>
</dbReference>
<dbReference type="InterPro" id="IPR025944">
    <property type="entry name" value="Sigma_54_int_dom_CS"/>
</dbReference>
<dbReference type="PROSITE" id="PS50045">
    <property type="entry name" value="SIGMA54_INTERACT_4"/>
    <property type="match status" value="1"/>
</dbReference>
<keyword evidence="4" id="KW-0805">Transcription regulation</keyword>
<dbReference type="PANTHER" id="PTHR32071">
    <property type="entry name" value="TRANSCRIPTIONAL REGULATORY PROTEIN"/>
    <property type="match status" value="1"/>
</dbReference>
<dbReference type="Pfam" id="PF00158">
    <property type="entry name" value="Sigma54_activat"/>
    <property type="match status" value="1"/>
</dbReference>
<dbReference type="GO" id="GO:0043565">
    <property type="term" value="F:sequence-specific DNA binding"/>
    <property type="evidence" value="ECO:0007669"/>
    <property type="project" value="InterPro"/>
</dbReference>
<proteinExistence type="predicted"/>
<dbReference type="PROSITE" id="PS00688">
    <property type="entry name" value="SIGMA54_INTERACT_3"/>
    <property type="match status" value="1"/>
</dbReference>
<evidence type="ECO:0000256" key="1">
    <source>
        <dbReference type="ARBA" id="ARBA00022741"/>
    </source>
</evidence>
<dbReference type="Gene3D" id="3.40.50.300">
    <property type="entry name" value="P-loop containing nucleotide triphosphate hydrolases"/>
    <property type="match status" value="1"/>
</dbReference>
<evidence type="ECO:0000313" key="13">
    <source>
        <dbReference type="Proteomes" id="UP000539372"/>
    </source>
</evidence>
<keyword evidence="1" id="KW-0547">Nucleotide-binding</keyword>
<dbReference type="SMART" id="SM00382">
    <property type="entry name" value="AAA"/>
    <property type="match status" value="1"/>
</dbReference>
<dbReference type="InterPro" id="IPR002078">
    <property type="entry name" value="Sigma_54_int"/>
</dbReference>
<dbReference type="Pfam" id="PF02954">
    <property type="entry name" value="HTH_8"/>
    <property type="match status" value="1"/>
</dbReference>
<comment type="caution">
    <text evidence="12">The sequence shown here is derived from an EMBL/GenBank/DDBJ whole genome shotgun (WGS) entry which is preliminary data.</text>
</comment>
<dbReference type="InterPro" id="IPR027417">
    <property type="entry name" value="P-loop_NTPase"/>
</dbReference>
<dbReference type="InterPro" id="IPR003593">
    <property type="entry name" value="AAA+_ATPase"/>
</dbReference>
<dbReference type="FunFam" id="3.40.50.300:FF:000006">
    <property type="entry name" value="DNA-binding transcriptional regulator NtrC"/>
    <property type="match status" value="1"/>
</dbReference>
<dbReference type="AlphaFoldDB" id="A0A7Y0E3Q9"/>
<evidence type="ECO:0000256" key="3">
    <source>
        <dbReference type="ARBA" id="ARBA00023012"/>
    </source>
</evidence>
<dbReference type="InterPro" id="IPR011006">
    <property type="entry name" value="CheY-like_superfamily"/>
</dbReference>
<evidence type="ECO:0000256" key="5">
    <source>
        <dbReference type="ARBA" id="ARBA00023125"/>
    </source>
</evidence>
<dbReference type="PROSITE" id="PS50110">
    <property type="entry name" value="RESPONSE_REGULATORY"/>
    <property type="match status" value="1"/>
</dbReference>
<accession>A0A7Y0E3Q9</accession>
<dbReference type="Gene3D" id="1.10.10.60">
    <property type="entry name" value="Homeodomain-like"/>
    <property type="match status" value="1"/>
</dbReference>
<dbReference type="PANTHER" id="PTHR32071:SF117">
    <property type="entry name" value="PTS-DEPENDENT DIHYDROXYACETONE KINASE OPERON REGULATORY PROTEIN-RELATED"/>
    <property type="match status" value="1"/>
</dbReference>
<dbReference type="InterPro" id="IPR025943">
    <property type="entry name" value="Sigma_54_int_dom_ATP-bd_2"/>
</dbReference>
<keyword evidence="5" id="KW-0238">DNA-binding</keyword>
<keyword evidence="6" id="KW-0010">Activator</keyword>
<dbReference type="SMART" id="SM00448">
    <property type="entry name" value="REC"/>
    <property type="match status" value="1"/>
</dbReference>
<dbReference type="EMBL" id="JABBNT010000008">
    <property type="protein sequence ID" value="NMM46707.1"/>
    <property type="molecule type" value="Genomic_DNA"/>
</dbReference>